<comment type="caution">
    <text evidence="2">The sequence shown here is derived from an EMBL/GenBank/DDBJ whole genome shotgun (WGS) entry which is preliminary data.</text>
</comment>
<dbReference type="Proteomes" id="UP000674318">
    <property type="component" value="Unassembled WGS sequence"/>
</dbReference>
<feature type="region of interest" description="Disordered" evidence="1">
    <location>
        <begin position="759"/>
        <end position="786"/>
    </location>
</feature>
<protein>
    <submittedName>
        <fullName evidence="2">Uncharacterized protein</fullName>
    </submittedName>
</protein>
<evidence type="ECO:0000313" key="2">
    <source>
        <dbReference type="EMBL" id="KAG5506427.1"/>
    </source>
</evidence>
<accession>A0A836HV92</accession>
<proteinExistence type="predicted"/>
<feature type="region of interest" description="Disordered" evidence="1">
    <location>
        <begin position="605"/>
        <end position="663"/>
    </location>
</feature>
<organism evidence="2 3">
    <name type="scientific">Porcisia hertigi</name>
    <dbReference type="NCBI Taxonomy" id="2761500"/>
    <lineage>
        <taxon>Eukaryota</taxon>
        <taxon>Discoba</taxon>
        <taxon>Euglenozoa</taxon>
        <taxon>Kinetoplastea</taxon>
        <taxon>Metakinetoplastina</taxon>
        <taxon>Trypanosomatida</taxon>
        <taxon>Trypanosomatidae</taxon>
        <taxon>Leishmaniinae</taxon>
        <taxon>Porcisia</taxon>
    </lineage>
</organism>
<dbReference type="RefSeq" id="XP_067757589.1">
    <property type="nucleotide sequence ID" value="XM_067901883.1"/>
</dbReference>
<feature type="region of interest" description="Disordered" evidence="1">
    <location>
        <begin position="443"/>
        <end position="490"/>
    </location>
</feature>
<feature type="compositionally biased region" description="Low complexity" evidence="1">
    <location>
        <begin position="451"/>
        <end position="460"/>
    </location>
</feature>
<evidence type="ECO:0000256" key="1">
    <source>
        <dbReference type="SAM" id="MobiDB-lite"/>
    </source>
</evidence>
<gene>
    <name evidence="2" type="ORF">JKF63_05930</name>
</gene>
<sequence>MDAVAGDDRQAVQLVGNDYFPSEVDEAALQRQRRSGGGALERTTSVRRDLKSTRWQGLEAYIYSDAAVLRLQSNSWISAPSAAVRRRRWRLVNCMRQYNPPLVIQITDVDPPETATGVSLLVKPPEATCSTAHHLATKTAPAAASPAVSSPPLSASLSSASNTGIVTTGALQQVFSLLEARCVCSPADSVAGMKDLHHAMMEPSSPAGPHITTQRFAKMPYLASSFTSDIFSSECHQLLEDLPSGAEMDRWTAFVVAATLSFFQHQALAWATSWLRQCTKLGNGLDNIFTGGWLMEPSAGAPVNDSTSLMMRNKTSATAHTTAASLVNASTLNALLNSRLLLLNMFYTLSSVVRAGCWVCAQLIQFKTFSLPVEGSMLESLATDNVWRLQVELMLASTALILLLVCALVFRLYSKYTRTLELWEAAMMRCDDDEAAKWAAQMRGGKGGVRTPTPTAAAAARSGTERLSGGGESEHRGTSTTPLRSSRMPLMSRKSLRGESLSEDPPGALGVVAGRQDGSSWCVDSEVEVSDGVAFSASPQSESSEGTDSETDNAWGTPPPDRMLQGSFWSCAGTASGLGVVEITAVAPKRVSPLLASPTAATTSLPVGIGRHPHGADGGGVCDSSSGDDDDDDDSTVRVQQPSSPVVAGVSRTSNASDKLGGPMLSRMGTVLMMNTSASTAGHPVALRGASVSPRNRTAGTAQPFQPTTSFFSLSPFVSQGAGTGVGPAIATGASPISLEYASPVQVAAITKGDVCLESPVESDTHKENEAGVDRSEEEQRKGDTVWQEGAQTQLSSPYVECEPKDTALGGLRRNNTAVFTDA</sequence>
<dbReference type="EMBL" id="JAFJZO010000020">
    <property type="protein sequence ID" value="KAG5506427.1"/>
    <property type="molecule type" value="Genomic_DNA"/>
</dbReference>
<dbReference type="GeneID" id="94291960"/>
<dbReference type="AlphaFoldDB" id="A0A836HV92"/>
<evidence type="ECO:0000313" key="3">
    <source>
        <dbReference type="Proteomes" id="UP000674318"/>
    </source>
</evidence>
<reference evidence="2 3" key="1">
    <citation type="submission" date="2021-02" db="EMBL/GenBank/DDBJ databases">
        <title>Porcisia hertigi Genome sequencing and assembly.</title>
        <authorList>
            <person name="Almutairi H."/>
            <person name="Gatherer D."/>
        </authorList>
    </citation>
    <scope>NUCLEOTIDE SEQUENCE [LARGE SCALE GENOMIC DNA]</scope>
    <source>
        <strain evidence="2 3">C119</strain>
    </source>
</reference>
<name>A0A836HV92_9TRYP</name>
<keyword evidence="3" id="KW-1185">Reference proteome</keyword>
<feature type="region of interest" description="Disordered" evidence="1">
    <location>
        <begin position="535"/>
        <end position="561"/>
    </location>
</feature>
<feature type="compositionally biased region" description="Basic and acidic residues" evidence="1">
    <location>
        <begin position="763"/>
        <end position="784"/>
    </location>
</feature>
<dbReference type="KEGG" id="phet:94291960"/>
<dbReference type="OrthoDB" id="268029at2759"/>